<dbReference type="Pfam" id="PF25568">
    <property type="entry name" value="AAA_lid_At3g28540"/>
    <property type="match status" value="1"/>
</dbReference>
<evidence type="ECO:0000256" key="7">
    <source>
        <dbReference type="SAM" id="MobiDB-lite"/>
    </source>
</evidence>
<feature type="coiled-coil region" evidence="6">
    <location>
        <begin position="445"/>
        <end position="472"/>
    </location>
</feature>
<dbReference type="Gene3D" id="3.40.50.300">
    <property type="entry name" value="P-loop containing nucleotide triphosphate hydrolases"/>
    <property type="match status" value="1"/>
</dbReference>
<keyword evidence="8" id="KW-0472">Membrane</keyword>
<comment type="catalytic activity">
    <reaction evidence="4">
        <text>ATP + H2O = ADP + phosphate + H(+)</text>
        <dbReference type="Rhea" id="RHEA:13065"/>
        <dbReference type="ChEBI" id="CHEBI:15377"/>
        <dbReference type="ChEBI" id="CHEBI:15378"/>
        <dbReference type="ChEBI" id="CHEBI:30616"/>
        <dbReference type="ChEBI" id="CHEBI:43474"/>
        <dbReference type="ChEBI" id="CHEBI:456216"/>
    </reaction>
</comment>
<dbReference type="InterPro" id="IPR027417">
    <property type="entry name" value="P-loop_NTPase"/>
</dbReference>
<feature type="compositionally biased region" description="Low complexity" evidence="7">
    <location>
        <begin position="473"/>
        <end position="490"/>
    </location>
</feature>
<evidence type="ECO:0000313" key="10">
    <source>
        <dbReference type="EMBL" id="TVU47010.1"/>
    </source>
</evidence>
<dbReference type="InterPro" id="IPR003959">
    <property type="entry name" value="ATPase_AAA_core"/>
</dbReference>
<evidence type="ECO:0000313" key="11">
    <source>
        <dbReference type="Proteomes" id="UP000324897"/>
    </source>
</evidence>
<dbReference type="GO" id="GO:0006950">
    <property type="term" value="P:response to stress"/>
    <property type="evidence" value="ECO:0007669"/>
    <property type="project" value="UniProtKB-ARBA"/>
</dbReference>
<evidence type="ECO:0000256" key="2">
    <source>
        <dbReference type="ARBA" id="ARBA00007448"/>
    </source>
</evidence>
<dbReference type="PROSITE" id="PS00674">
    <property type="entry name" value="AAA"/>
    <property type="match status" value="1"/>
</dbReference>
<dbReference type="InterPro" id="IPR050747">
    <property type="entry name" value="Mitochondrial_chaperone_BCS1"/>
</dbReference>
<evidence type="ECO:0000256" key="5">
    <source>
        <dbReference type="RuleBase" id="RU003651"/>
    </source>
</evidence>
<protein>
    <recommendedName>
        <fullName evidence="9">AAA+ ATPase domain-containing protein</fullName>
    </recommendedName>
</protein>
<feature type="region of interest" description="Disordered" evidence="7">
    <location>
        <begin position="473"/>
        <end position="507"/>
    </location>
</feature>
<proteinExistence type="inferred from homology"/>
<sequence length="507" mass="57303">MDSWWLANLTTAWFIIAPLIASYVPQRLLKSYFNHHLWRHAKAVLAFFDPYVTVDIFKRDADDDSIASSDAYGEVKAYLSAACSREARALRAESVSVAGDGDGTRKDGFVLSLRPGQELADEFRGAVLWWSSAESREEALAWQRRDELVNRRCHRLTFHQRHRQLVVDEYLPHVRRKGREALCKERRRRLYTNNIITDYTYHDDRVWNYIDLKHPTTFDTLAMDAAKKQEIMDDLDAFRNNKDFYLRTGRPWKRGYLLHGPPGTGKSTMIAAMANHLGYDIYDIELTVVRHNHDLRKLLVETTDKSIIVIEDIDCSLDLTGSRQGRRKKHNDDDDEKRSKVTLSGLLNFIDGLWSSCGGERIIVFTTNHLDKLDPALIRRGRMDMHIEMSYCGFDGFRTLAKNYIGVDAHPTFDAVGELLAEVNVAPADVAECLMTSTRAGRGADATLEHLIQELNKIKAKAEAEAAAAKVEEAGTAAAKAEAAEAANSAEGDDDSDSTTYDDRSNN</sequence>
<keyword evidence="8" id="KW-1133">Transmembrane helix</keyword>
<dbReference type="InterPro" id="IPR003960">
    <property type="entry name" value="ATPase_AAA_CS"/>
</dbReference>
<feature type="transmembrane region" description="Helical" evidence="8">
    <location>
        <begin position="6"/>
        <end position="24"/>
    </location>
</feature>
<keyword evidence="5" id="KW-0067">ATP-binding</keyword>
<evidence type="ECO:0000256" key="1">
    <source>
        <dbReference type="ARBA" id="ARBA00001946"/>
    </source>
</evidence>
<comment type="similarity">
    <text evidence="2">Belongs to the AAA ATPase family. BCS1 subfamily.</text>
</comment>
<dbReference type="SMART" id="SM00382">
    <property type="entry name" value="AAA"/>
    <property type="match status" value="1"/>
</dbReference>
<evidence type="ECO:0000256" key="4">
    <source>
        <dbReference type="ARBA" id="ARBA00049360"/>
    </source>
</evidence>
<evidence type="ECO:0000256" key="6">
    <source>
        <dbReference type="SAM" id="Coils"/>
    </source>
</evidence>
<keyword evidence="5" id="KW-0547">Nucleotide-binding</keyword>
<dbReference type="SUPFAM" id="SSF52540">
    <property type="entry name" value="P-loop containing nucleoside triphosphate hydrolases"/>
    <property type="match status" value="1"/>
</dbReference>
<dbReference type="Gene3D" id="6.10.280.40">
    <property type="match status" value="1"/>
</dbReference>
<keyword evidence="6" id="KW-0175">Coiled coil</keyword>
<gene>
    <name evidence="10" type="ORF">EJB05_06586</name>
</gene>
<reference evidence="10 11" key="1">
    <citation type="journal article" date="2019" name="Sci. Rep.">
        <title>A high-quality genome of Eragrostis curvula grass provides insights into Poaceae evolution and supports new strategies to enhance forage quality.</title>
        <authorList>
            <person name="Carballo J."/>
            <person name="Santos B.A.C.M."/>
            <person name="Zappacosta D."/>
            <person name="Garbus I."/>
            <person name="Selva J.P."/>
            <person name="Gallo C.A."/>
            <person name="Diaz A."/>
            <person name="Albertini E."/>
            <person name="Caccamo M."/>
            <person name="Echenique V."/>
        </authorList>
    </citation>
    <scope>NUCLEOTIDE SEQUENCE [LARGE SCALE GENOMIC DNA]</scope>
    <source>
        <strain evidence="11">cv. Victoria</strain>
        <tissue evidence="10">Leaf</tissue>
    </source>
</reference>
<keyword evidence="11" id="KW-1185">Reference proteome</keyword>
<comment type="caution">
    <text evidence="10">The sequence shown here is derived from an EMBL/GenBank/DDBJ whole genome shotgun (WGS) entry which is preliminary data.</text>
</comment>
<organism evidence="10 11">
    <name type="scientific">Eragrostis curvula</name>
    <name type="common">weeping love grass</name>
    <dbReference type="NCBI Taxonomy" id="38414"/>
    <lineage>
        <taxon>Eukaryota</taxon>
        <taxon>Viridiplantae</taxon>
        <taxon>Streptophyta</taxon>
        <taxon>Embryophyta</taxon>
        <taxon>Tracheophyta</taxon>
        <taxon>Spermatophyta</taxon>
        <taxon>Magnoliopsida</taxon>
        <taxon>Liliopsida</taxon>
        <taxon>Poales</taxon>
        <taxon>Poaceae</taxon>
        <taxon>PACMAD clade</taxon>
        <taxon>Chloridoideae</taxon>
        <taxon>Eragrostideae</taxon>
        <taxon>Eragrostidinae</taxon>
        <taxon>Eragrostis</taxon>
    </lineage>
</organism>
<name>A0A5J9WI31_9POAL</name>
<evidence type="ECO:0000256" key="3">
    <source>
        <dbReference type="ARBA" id="ARBA00022842"/>
    </source>
</evidence>
<dbReference type="CDD" id="cd19510">
    <property type="entry name" value="RecA-like_BCS1"/>
    <property type="match status" value="1"/>
</dbReference>
<dbReference type="InterPro" id="IPR003593">
    <property type="entry name" value="AAA+_ATPase"/>
</dbReference>
<dbReference type="Pfam" id="PF14363">
    <property type="entry name" value="AAA_assoc"/>
    <property type="match status" value="1"/>
</dbReference>
<keyword evidence="8" id="KW-0812">Transmembrane</keyword>
<dbReference type="AlphaFoldDB" id="A0A5J9WI31"/>
<dbReference type="GO" id="GO:0016887">
    <property type="term" value="F:ATP hydrolysis activity"/>
    <property type="evidence" value="ECO:0007669"/>
    <property type="project" value="InterPro"/>
</dbReference>
<accession>A0A5J9WI31</accession>
<evidence type="ECO:0000259" key="9">
    <source>
        <dbReference type="SMART" id="SM00382"/>
    </source>
</evidence>
<feature type="non-terminal residue" evidence="10">
    <location>
        <position position="1"/>
    </location>
</feature>
<dbReference type="InterPro" id="IPR058017">
    <property type="entry name" value="At3g28540-like_C"/>
</dbReference>
<keyword evidence="3" id="KW-0460">Magnesium</keyword>
<dbReference type="EMBL" id="RWGY01000004">
    <property type="protein sequence ID" value="TVU47010.1"/>
    <property type="molecule type" value="Genomic_DNA"/>
</dbReference>
<dbReference type="Proteomes" id="UP000324897">
    <property type="component" value="Chromosome 5"/>
</dbReference>
<dbReference type="Pfam" id="PF00004">
    <property type="entry name" value="AAA"/>
    <property type="match status" value="1"/>
</dbReference>
<dbReference type="PANTHER" id="PTHR23070">
    <property type="entry name" value="BCS1 AAA-TYPE ATPASE"/>
    <property type="match status" value="1"/>
</dbReference>
<feature type="domain" description="AAA+ ATPase" evidence="9">
    <location>
        <begin position="252"/>
        <end position="393"/>
    </location>
</feature>
<comment type="cofactor">
    <cofactor evidence="1">
        <name>Mg(2+)</name>
        <dbReference type="ChEBI" id="CHEBI:18420"/>
    </cofactor>
</comment>
<dbReference type="Gramene" id="TVU47010">
    <property type="protein sequence ID" value="TVU47010"/>
    <property type="gene ID" value="EJB05_06586"/>
</dbReference>
<evidence type="ECO:0000256" key="8">
    <source>
        <dbReference type="SAM" id="Phobius"/>
    </source>
</evidence>
<dbReference type="InterPro" id="IPR025753">
    <property type="entry name" value="AAA_N_dom"/>
</dbReference>
<dbReference type="GO" id="GO:0005524">
    <property type="term" value="F:ATP binding"/>
    <property type="evidence" value="ECO:0007669"/>
    <property type="project" value="UniProtKB-KW"/>
</dbReference>
<dbReference type="OrthoDB" id="10251412at2759"/>